<dbReference type="KEGG" id="paby:Ga0080574_TMP758"/>
<gene>
    <name evidence="2" type="ORF">Ga0080574_TMP758</name>
</gene>
<sequence>MARPKAWRAKRRLWRKIHNGVDEQTLEIRAIEVTGSNVGDAPMLPELLDQIPADVEI</sequence>
<dbReference type="EMBL" id="CP015093">
    <property type="protein sequence ID" value="APZ51092.1"/>
    <property type="molecule type" value="Genomic_DNA"/>
</dbReference>
<dbReference type="InterPro" id="IPR002559">
    <property type="entry name" value="Transposase_11"/>
</dbReference>
<organism evidence="2 3">
    <name type="scientific">Salipiger abyssi</name>
    <dbReference type="NCBI Taxonomy" id="1250539"/>
    <lineage>
        <taxon>Bacteria</taxon>
        <taxon>Pseudomonadati</taxon>
        <taxon>Pseudomonadota</taxon>
        <taxon>Alphaproteobacteria</taxon>
        <taxon>Rhodobacterales</taxon>
        <taxon>Roseobacteraceae</taxon>
        <taxon>Salipiger</taxon>
    </lineage>
</organism>
<evidence type="ECO:0000259" key="1">
    <source>
        <dbReference type="Pfam" id="PF01609"/>
    </source>
</evidence>
<proteinExistence type="predicted"/>
<feature type="domain" description="Transposase IS4-like" evidence="1">
    <location>
        <begin position="8"/>
        <end position="53"/>
    </location>
</feature>
<dbReference type="STRING" id="1250539.Ga0080574_TMP758"/>
<name>A0A1P8UNW4_9RHOB</name>
<accession>A0A1P8UNW4</accession>
<evidence type="ECO:0000313" key="3">
    <source>
        <dbReference type="Proteomes" id="UP000187059"/>
    </source>
</evidence>
<dbReference type="GO" id="GO:0003677">
    <property type="term" value="F:DNA binding"/>
    <property type="evidence" value="ECO:0007669"/>
    <property type="project" value="InterPro"/>
</dbReference>
<dbReference type="GO" id="GO:0004803">
    <property type="term" value="F:transposase activity"/>
    <property type="evidence" value="ECO:0007669"/>
    <property type="project" value="InterPro"/>
</dbReference>
<dbReference type="Pfam" id="PF01609">
    <property type="entry name" value="DDE_Tnp_1"/>
    <property type="match status" value="1"/>
</dbReference>
<dbReference type="Proteomes" id="UP000187059">
    <property type="component" value="Chromosome"/>
</dbReference>
<reference evidence="2 3" key="1">
    <citation type="submission" date="2016-04" db="EMBL/GenBank/DDBJ databases">
        <title>Deep-sea bacteria in the southern Pacific.</title>
        <authorList>
            <person name="Tang K."/>
        </authorList>
    </citation>
    <scope>NUCLEOTIDE SEQUENCE [LARGE SCALE GENOMIC DNA]</scope>
    <source>
        <strain evidence="2 3">JLT2014</strain>
    </source>
</reference>
<dbReference type="GO" id="GO:0006313">
    <property type="term" value="P:DNA transposition"/>
    <property type="evidence" value="ECO:0007669"/>
    <property type="project" value="InterPro"/>
</dbReference>
<dbReference type="AlphaFoldDB" id="A0A1P8UNW4"/>
<protein>
    <submittedName>
        <fullName evidence="2">Transposase family protein</fullName>
    </submittedName>
</protein>
<keyword evidence="3" id="KW-1185">Reference proteome</keyword>
<evidence type="ECO:0000313" key="2">
    <source>
        <dbReference type="EMBL" id="APZ51092.1"/>
    </source>
</evidence>